<gene>
    <name evidence="2" type="ORF">CEXT_465261</name>
</gene>
<sequence>MAAGTNSLPRGNGTGTESPKENKRRAQPGPTGHTLSCCPIKQQEENEKRQSFSENRGIMCRQIARTKQTIVSVRLFFPVTEFCHLPPPQHCVSLSGGVEGGCLYEIGNDRNRSVTATR</sequence>
<organism evidence="2 3">
    <name type="scientific">Caerostris extrusa</name>
    <name type="common">Bark spider</name>
    <name type="synonym">Caerostris bankana</name>
    <dbReference type="NCBI Taxonomy" id="172846"/>
    <lineage>
        <taxon>Eukaryota</taxon>
        <taxon>Metazoa</taxon>
        <taxon>Ecdysozoa</taxon>
        <taxon>Arthropoda</taxon>
        <taxon>Chelicerata</taxon>
        <taxon>Arachnida</taxon>
        <taxon>Araneae</taxon>
        <taxon>Araneomorphae</taxon>
        <taxon>Entelegynae</taxon>
        <taxon>Araneoidea</taxon>
        <taxon>Araneidae</taxon>
        <taxon>Caerostris</taxon>
    </lineage>
</organism>
<feature type="region of interest" description="Disordered" evidence="1">
    <location>
        <begin position="1"/>
        <end position="54"/>
    </location>
</feature>
<evidence type="ECO:0000256" key="1">
    <source>
        <dbReference type="SAM" id="MobiDB-lite"/>
    </source>
</evidence>
<reference evidence="2 3" key="1">
    <citation type="submission" date="2021-06" db="EMBL/GenBank/DDBJ databases">
        <title>Caerostris extrusa draft genome.</title>
        <authorList>
            <person name="Kono N."/>
            <person name="Arakawa K."/>
        </authorList>
    </citation>
    <scope>NUCLEOTIDE SEQUENCE [LARGE SCALE GENOMIC DNA]</scope>
</reference>
<accession>A0AAV4P9Q7</accession>
<evidence type="ECO:0000313" key="2">
    <source>
        <dbReference type="EMBL" id="GIX94012.1"/>
    </source>
</evidence>
<comment type="caution">
    <text evidence="2">The sequence shown here is derived from an EMBL/GenBank/DDBJ whole genome shotgun (WGS) entry which is preliminary data.</text>
</comment>
<feature type="compositionally biased region" description="Basic and acidic residues" evidence="1">
    <location>
        <begin position="42"/>
        <end position="51"/>
    </location>
</feature>
<dbReference type="AlphaFoldDB" id="A0AAV4P9Q7"/>
<keyword evidence="3" id="KW-1185">Reference proteome</keyword>
<protein>
    <submittedName>
        <fullName evidence="2">Uncharacterized protein</fullName>
    </submittedName>
</protein>
<name>A0AAV4P9Q7_CAEEX</name>
<dbReference type="EMBL" id="BPLR01004326">
    <property type="protein sequence ID" value="GIX94012.1"/>
    <property type="molecule type" value="Genomic_DNA"/>
</dbReference>
<evidence type="ECO:0000313" key="3">
    <source>
        <dbReference type="Proteomes" id="UP001054945"/>
    </source>
</evidence>
<dbReference type="Proteomes" id="UP001054945">
    <property type="component" value="Unassembled WGS sequence"/>
</dbReference>
<proteinExistence type="predicted"/>